<gene>
    <name evidence="9" type="ORF">GCM10010531_26590</name>
</gene>
<evidence type="ECO:0000256" key="6">
    <source>
        <dbReference type="SAM" id="MobiDB-lite"/>
    </source>
</evidence>
<dbReference type="Pfam" id="PF06271">
    <property type="entry name" value="RDD"/>
    <property type="match status" value="1"/>
</dbReference>
<dbReference type="InterPro" id="IPR016795">
    <property type="entry name" value="UCP021697"/>
</dbReference>
<evidence type="ECO:0000313" key="10">
    <source>
        <dbReference type="Proteomes" id="UP001499924"/>
    </source>
</evidence>
<keyword evidence="5 7" id="KW-0472">Membrane</keyword>
<feature type="domain" description="RDD" evidence="8">
    <location>
        <begin position="65"/>
        <end position="134"/>
    </location>
</feature>
<evidence type="ECO:0000259" key="8">
    <source>
        <dbReference type="Pfam" id="PF06271"/>
    </source>
</evidence>
<reference evidence="10" key="1">
    <citation type="journal article" date="2019" name="Int. J. Syst. Evol. Microbiol.">
        <title>The Global Catalogue of Microorganisms (GCM) 10K type strain sequencing project: providing services to taxonomists for standard genome sequencing and annotation.</title>
        <authorList>
            <consortium name="The Broad Institute Genomics Platform"/>
            <consortium name="The Broad Institute Genome Sequencing Center for Infectious Disease"/>
            <person name="Wu L."/>
            <person name="Ma J."/>
        </authorList>
    </citation>
    <scope>NUCLEOTIDE SEQUENCE [LARGE SCALE GENOMIC DNA]</scope>
    <source>
        <strain evidence="10">JCM 15614</strain>
    </source>
</reference>
<feature type="transmembrane region" description="Helical" evidence="7">
    <location>
        <begin position="62"/>
        <end position="80"/>
    </location>
</feature>
<dbReference type="PANTHER" id="PTHR36115:SF6">
    <property type="entry name" value="PROLINE-RICH ANTIGEN HOMOLOG"/>
    <property type="match status" value="1"/>
</dbReference>
<accession>A0ABP6PA82</accession>
<dbReference type="Proteomes" id="UP001499924">
    <property type="component" value="Unassembled WGS sequence"/>
</dbReference>
<dbReference type="EMBL" id="BAAAVV010000005">
    <property type="protein sequence ID" value="GAA3171831.1"/>
    <property type="molecule type" value="Genomic_DNA"/>
</dbReference>
<evidence type="ECO:0000256" key="5">
    <source>
        <dbReference type="ARBA" id="ARBA00023136"/>
    </source>
</evidence>
<name>A0ABP6PA82_9ACTN</name>
<evidence type="ECO:0000313" key="9">
    <source>
        <dbReference type="EMBL" id="GAA3171831.1"/>
    </source>
</evidence>
<feature type="transmembrane region" description="Helical" evidence="7">
    <location>
        <begin position="37"/>
        <end position="56"/>
    </location>
</feature>
<proteinExistence type="predicted"/>
<evidence type="ECO:0000256" key="4">
    <source>
        <dbReference type="ARBA" id="ARBA00022989"/>
    </source>
</evidence>
<organism evidence="9 10">
    <name type="scientific">Blastococcus jejuensis</name>
    <dbReference type="NCBI Taxonomy" id="351224"/>
    <lineage>
        <taxon>Bacteria</taxon>
        <taxon>Bacillati</taxon>
        <taxon>Actinomycetota</taxon>
        <taxon>Actinomycetes</taxon>
        <taxon>Geodermatophilales</taxon>
        <taxon>Geodermatophilaceae</taxon>
        <taxon>Blastococcus</taxon>
    </lineage>
</organism>
<sequence>MGMVRDASPPSQERVRGASLGLPAEGPGRLATWNPRIVAFVVDAISAAFVAGLFTAPDLPGNWSLVSFAAVTVVTLVLFGQTPGMRVMGLRLAHPRPGARLAPWRAVVRTALLCLLVPALLVDADGRGLHDRLTGTAVVHER</sequence>
<dbReference type="InterPro" id="IPR051791">
    <property type="entry name" value="Pra-immunoreactive"/>
</dbReference>
<protein>
    <submittedName>
        <fullName evidence="9">RDD family protein</fullName>
    </submittedName>
</protein>
<evidence type="ECO:0000256" key="7">
    <source>
        <dbReference type="SAM" id="Phobius"/>
    </source>
</evidence>
<keyword evidence="3 7" id="KW-0812">Transmembrane</keyword>
<evidence type="ECO:0000256" key="1">
    <source>
        <dbReference type="ARBA" id="ARBA00004651"/>
    </source>
</evidence>
<keyword evidence="2" id="KW-1003">Cell membrane</keyword>
<evidence type="ECO:0000256" key="2">
    <source>
        <dbReference type="ARBA" id="ARBA00022475"/>
    </source>
</evidence>
<evidence type="ECO:0000256" key="3">
    <source>
        <dbReference type="ARBA" id="ARBA00022692"/>
    </source>
</evidence>
<dbReference type="InterPro" id="IPR010432">
    <property type="entry name" value="RDD"/>
</dbReference>
<dbReference type="PANTHER" id="PTHR36115">
    <property type="entry name" value="PROLINE-RICH ANTIGEN HOMOLOG-RELATED"/>
    <property type="match status" value="1"/>
</dbReference>
<keyword evidence="4 7" id="KW-1133">Transmembrane helix</keyword>
<comment type="subcellular location">
    <subcellularLocation>
        <location evidence="1">Cell membrane</location>
        <topology evidence="1">Multi-pass membrane protein</topology>
    </subcellularLocation>
</comment>
<feature type="region of interest" description="Disordered" evidence="6">
    <location>
        <begin position="1"/>
        <end position="20"/>
    </location>
</feature>
<comment type="caution">
    <text evidence="9">The sequence shown here is derived from an EMBL/GenBank/DDBJ whole genome shotgun (WGS) entry which is preliminary data.</text>
</comment>
<dbReference type="PIRSF" id="PIRSF021697">
    <property type="entry name" value="UCP021697"/>
    <property type="match status" value="1"/>
</dbReference>
<keyword evidence="10" id="KW-1185">Reference proteome</keyword>